<keyword evidence="1" id="KW-0472">Membrane</keyword>
<feature type="transmembrane region" description="Helical" evidence="1">
    <location>
        <begin position="94"/>
        <end position="115"/>
    </location>
</feature>
<proteinExistence type="predicted"/>
<keyword evidence="3" id="KW-1185">Reference proteome</keyword>
<protein>
    <submittedName>
        <fullName evidence="2">Uncharacterized protein</fullName>
    </submittedName>
</protein>
<gene>
    <name evidence="2" type="ORF">KIH74_30620</name>
</gene>
<comment type="caution">
    <text evidence="2">The sequence shown here is derived from an EMBL/GenBank/DDBJ whole genome shotgun (WGS) entry which is preliminary data.</text>
</comment>
<keyword evidence="1" id="KW-1133">Transmembrane helix</keyword>
<sequence length="281" mass="27906">MLILAALSAALLCLAETHDAASHPAVPGRKPLAAALFCALVLLVAIQGLVAILPGGPVRRGAAALVLLIGLQWLVRAVVRLLGRPDGPAGTPFAGVLAGGVEIVIACSAVFYAVAPGGVPWGWYGLAGFGGVCAARLRRVGPDVSAPVVPERAARPAIPPGAGASSARARSTVIPVMKLVLAVGLTAVGAAGSGDPWIALIATATVTLAALRLRAWPGTSRAAARAGTSPAGFLLGDTALTWPATGVHVVAAGSLPSASWLTGLLLAALLVPLFGVATRSR</sequence>
<name>A0ABS5TR29_9ACTN</name>
<dbReference type="EMBL" id="JAHBAY010000016">
    <property type="protein sequence ID" value="MBT0773339.1"/>
    <property type="molecule type" value="Genomic_DNA"/>
</dbReference>
<feature type="transmembrane region" description="Helical" evidence="1">
    <location>
        <begin position="32"/>
        <end position="53"/>
    </location>
</feature>
<accession>A0ABS5TR29</accession>
<feature type="transmembrane region" description="Helical" evidence="1">
    <location>
        <begin position="173"/>
        <end position="191"/>
    </location>
</feature>
<dbReference type="Proteomes" id="UP001197247">
    <property type="component" value="Unassembled WGS sequence"/>
</dbReference>
<evidence type="ECO:0000313" key="3">
    <source>
        <dbReference type="Proteomes" id="UP001197247"/>
    </source>
</evidence>
<feature type="transmembrane region" description="Helical" evidence="1">
    <location>
        <begin position="62"/>
        <end position="82"/>
    </location>
</feature>
<feature type="transmembrane region" description="Helical" evidence="1">
    <location>
        <begin position="258"/>
        <end position="277"/>
    </location>
</feature>
<evidence type="ECO:0000313" key="2">
    <source>
        <dbReference type="EMBL" id="MBT0773339.1"/>
    </source>
</evidence>
<evidence type="ECO:0000256" key="1">
    <source>
        <dbReference type="SAM" id="Phobius"/>
    </source>
</evidence>
<reference evidence="2 3" key="1">
    <citation type="submission" date="2021-05" db="EMBL/GenBank/DDBJ databases">
        <title>Kineosporia and Streptomyces sp. nov. two new marine actinobacteria isolated from Coral.</title>
        <authorList>
            <person name="Buangrab K."/>
            <person name="Sutthacheep M."/>
            <person name="Yeemin T."/>
            <person name="Harunari E."/>
            <person name="Igarashi Y."/>
            <person name="Kanchanasin P."/>
            <person name="Tanasupawat S."/>
            <person name="Phongsopitanun W."/>
        </authorList>
    </citation>
    <scope>NUCLEOTIDE SEQUENCE [LARGE SCALE GENOMIC DNA]</scope>
    <source>
        <strain evidence="2 3">J2-2</strain>
    </source>
</reference>
<dbReference type="RefSeq" id="WP_214159875.1">
    <property type="nucleotide sequence ID" value="NZ_JAHBAY010000016.1"/>
</dbReference>
<keyword evidence="1" id="KW-0812">Transmembrane</keyword>
<organism evidence="2 3">
    <name type="scientific">Kineosporia corallincola</name>
    <dbReference type="NCBI Taxonomy" id="2835133"/>
    <lineage>
        <taxon>Bacteria</taxon>
        <taxon>Bacillati</taxon>
        <taxon>Actinomycetota</taxon>
        <taxon>Actinomycetes</taxon>
        <taxon>Kineosporiales</taxon>
        <taxon>Kineosporiaceae</taxon>
        <taxon>Kineosporia</taxon>
    </lineage>
</organism>